<dbReference type="EMBL" id="OQ236491">
    <property type="protein sequence ID" value="WIW78336.1"/>
    <property type="molecule type" value="mRNA"/>
</dbReference>
<dbReference type="AlphaFoldDB" id="A0AA49FSL9"/>
<dbReference type="Gene3D" id="1.10.2080.10">
    <property type="entry name" value="Insect odorant-binding protein A10/Ejaculatory bulb-specific protein 3"/>
    <property type="match status" value="1"/>
</dbReference>
<proteinExistence type="evidence at transcript level"/>
<dbReference type="Pfam" id="PF03392">
    <property type="entry name" value="OS-D"/>
    <property type="match status" value="1"/>
</dbReference>
<organism evidence="2">
    <name type="scientific">Heliconius charithonia</name>
    <name type="common">Zebra longwing butterfly</name>
    <dbReference type="NCBI Taxonomy" id="33434"/>
    <lineage>
        <taxon>Eukaryota</taxon>
        <taxon>Metazoa</taxon>
        <taxon>Ecdysozoa</taxon>
        <taxon>Arthropoda</taxon>
        <taxon>Hexapoda</taxon>
        <taxon>Insecta</taxon>
        <taxon>Pterygota</taxon>
        <taxon>Neoptera</taxon>
        <taxon>Endopterygota</taxon>
        <taxon>Lepidoptera</taxon>
        <taxon>Glossata</taxon>
        <taxon>Ditrysia</taxon>
        <taxon>Papilionoidea</taxon>
        <taxon>Nymphalidae</taxon>
        <taxon>Heliconiinae</taxon>
        <taxon>Heliconiini</taxon>
        <taxon>Heliconius</taxon>
    </lineage>
</organism>
<evidence type="ECO:0000313" key="2">
    <source>
        <dbReference type="EMBL" id="WIW78336.1"/>
    </source>
</evidence>
<dbReference type="PROSITE" id="PS51257">
    <property type="entry name" value="PROKAR_LIPOPROTEIN"/>
    <property type="match status" value="1"/>
</dbReference>
<dbReference type="SUPFAM" id="SSF100910">
    <property type="entry name" value="Chemosensory protein Csp2"/>
    <property type="match status" value="1"/>
</dbReference>
<name>A0AA49FSL9_HELCH</name>
<dbReference type="InterPro" id="IPR005055">
    <property type="entry name" value="A10/PebIII"/>
</dbReference>
<dbReference type="InterPro" id="IPR036682">
    <property type="entry name" value="OS_D_A10/PebIII_sf"/>
</dbReference>
<keyword evidence="1" id="KW-0732">Signal</keyword>
<gene>
    <name evidence="2" type="primary">CSP3</name>
</gene>
<protein>
    <submittedName>
        <fullName evidence="2">Chemosensory protein 3</fullName>
    </submittedName>
</protein>
<dbReference type="PANTHER" id="PTHR11257">
    <property type="entry name" value="CHEMOSENSORY PROTEIN-RELATED"/>
    <property type="match status" value="1"/>
</dbReference>
<feature type="chain" id="PRO_5041423469" evidence="1">
    <location>
        <begin position="17"/>
        <end position="126"/>
    </location>
</feature>
<feature type="signal peptide" evidence="1">
    <location>
        <begin position="1"/>
        <end position="16"/>
    </location>
</feature>
<reference evidence="2" key="1">
    <citation type="journal article" date="2023" name="Proc. Natl. Acad. Sci. U.S.A.">
        <title>Sex-linked gene traffic underlies the acquisition of sexually dimorphic UV color vision in Heliconius butterflies.</title>
        <authorList>
            <person name="Chakraborty M."/>
            <person name="Lara A.G."/>
            <person name="Dang A."/>
            <person name="McCulloch K.J."/>
            <person name="Rainbow D."/>
            <person name="Carter D."/>
            <person name="Ngo L.T."/>
            <person name="Solares E."/>
            <person name="Said I."/>
            <person name="Corbett-Detig R.B."/>
            <person name="Gilbert L.E."/>
            <person name="Emerson J.J."/>
            <person name="Briscoe A.D."/>
        </authorList>
    </citation>
    <scope>NUCLEOTIDE SEQUENCE</scope>
</reference>
<evidence type="ECO:0000256" key="1">
    <source>
        <dbReference type="SAM" id="SignalP"/>
    </source>
</evidence>
<sequence>MKSVLCLLALVAVACALPNSSTYTDKYDNIDLDEILSNKRLLTPYVKCMLDEGKCSPDGKELKLHIREALENECAKCTENQKTGSRKVIGHLINNEQEYWSKLSAKYDPDQKYAKKYEKELKTVAA</sequence>
<dbReference type="PANTHER" id="PTHR11257:SF12">
    <property type="entry name" value="EJACULATORY BULB-SPECIFIC PROTEIN 3-RELATED"/>
    <property type="match status" value="1"/>
</dbReference>
<reference evidence="2" key="2">
    <citation type="submission" date="2023-01" db="EMBL/GenBank/DDBJ databases">
        <authorList>
            <person name="Briscoe A.D."/>
        </authorList>
    </citation>
    <scope>NUCLEOTIDE SEQUENCE</scope>
</reference>
<accession>A0AA49FSL9</accession>